<evidence type="ECO:0000256" key="1">
    <source>
        <dbReference type="ARBA" id="ARBA00022555"/>
    </source>
</evidence>
<evidence type="ECO:0000259" key="11">
    <source>
        <dbReference type="Pfam" id="PF01207"/>
    </source>
</evidence>
<feature type="binding site" evidence="10">
    <location>
        <begin position="209"/>
        <end position="211"/>
    </location>
    <ligand>
        <name>FMN</name>
        <dbReference type="ChEBI" id="CHEBI:58210"/>
    </ligand>
</feature>
<keyword evidence="2 8" id="KW-0285">Flavoprotein</keyword>
<dbReference type="Gene3D" id="3.20.20.70">
    <property type="entry name" value="Aldolase class I"/>
    <property type="match status" value="1"/>
</dbReference>
<evidence type="ECO:0000256" key="10">
    <source>
        <dbReference type="PIRSR" id="PIRSR006621-2"/>
    </source>
</evidence>
<dbReference type="Gene3D" id="1.20.120.1460">
    <property type="match status" value="1"/>
</dbReference>
<evidence type="ECO:0000256" key="5">
    <source>
        <dbReference type="ARBA" id="ARBA00022857"/>
    </source>
</evidence>
<evidence type="ECO:0000313" key="12">
    <source>
        <dbReference type="EMBL" id="CAL4043954.1"/>
    </source>
</evidence>
<dbReference type="InterPro" id="IPR001269">
    <property type="entry name" value="DUS_fam"/>
</dbReference>
<accession>A0AAT9IH09</accession>
<evidence type="ECO:0000256" key="2">
    <source>
        <dbReference type="ARBA" id="ARBA00022630"/>
    </source>
</evidence>
<keyword evidence="7 8" id="KW-0560">Oxidoreductase</keyword>
<sequence>MNPNFIFHNQNRFCVAPMLSYTDEFCNYFHRKLTKKSILYTEMMTTKYILNKKNILKKKLCNPIAIQIAGSNIVELVKCAKISYNQGYHEINLNIGCPSKSAKAGMFGVFLMQHSTLVIQIVKAINNSIPTPISIKTRIGINHKDNYSFLSDFIHKISTNTLCKTFIIHARNAFTNIYSPKKNRSLPTLKYNIVYRIKQEFPHLNIVINGGITTIKESISHLKKVDGVMLGQEVYKNPSLLRKVDEKIFKYPKKQKLNNVQLLYSMFPYINKQITNGIPIYKITRHMLGLFKGEKGYKQWKKYLMQESYKKNANINVLEKAMKFIHI</sequence>
<feature type="binding site" evidence="10">
    <location>
        <position position="169"/>
    </location>
    <ligand>
        <name>FMN</name>
        <dbReference type="ChEBI" id="CHEBI:58210"/>
    </ligand>
</feature>
<evidence type="ECO:0000256" key="7">
    <source>
        <dbReference type="ARBA" id="ARBA00023002"/>
    </source>
</evidence>
<dbReference type="PIRSF" id="PIRSF006621">
    <property type="entry name" value="Dus"/>
    <property type="match status" value="1"/>
</dbReference>
<dbReference type="EMBL" id="OZ060371">
    <property type="protein sequence ID" value="CAL4043954.1"/>
    <property type="molecule type" value="Genomic_DNA"/>
</dbReference>
<dbReference type="EC" id="1.3.1.-" evidence="8"/>
<gene>
    <name evidence="12" type="primary">dusA</name>
    <name evidence="12" type="ORF">BUANCORI2928_434</name>
</gene>
<dbReference type="GO" id="GO:0050660">
    <property type="term" value="F:flavin adenine dinucleotide binding"/>
    <property type="evidence" value="ECO:0007669"/>
    <property type="project" value="InterPro"/>
</dbReference>
<organism evidence="12">
    <name type="scientific">Buchnera aphidicola</name>
    <name type="common">Anoecia corni</name>
    <dbReference type="NCBI Taxonomy" id="2994477"/>
    <lineage>
        <taxon>Bacteria</taxon>
        <taxon>Pseudomonadati</taxon>
        <taxon>Pseudomonadota</taxon>
        <taxon>Gammaproteobacteria</taxon>
        <taxon>Enterobacterales</taxon>
        <taxon>Erwiniaceae</taxon>
        <taxon>Buchnera</taxon>
    </lineage>
</organism>
<comment type="function">
    <text evidence="8">Catalyzes the synthesis of 5,6-dihydrouridine (D), a modified base found in the D-loop of most tRNAs, via the reduction of the C5-C6 double bond in target uridines.</text>
</comment>
<dbReference type="SUPFAM" id="SSF51395">
    <property type="entry name" value="FMN-linked oxidoreductases"/>
    <property type="match status" value="1"/>
</dbReference>
<protein>
    <recommendedName>
        <fullName evidence="8">tRNA-dihydrouridine synthase</fullName>
        <ecNumber evidence="8">1.3.1.-</ecNumber>
    </recommendedName>
</protein>
<keyword evidence="4 8" id="KW-0819">tRNA processing</keyword>
<keyword evidence="3 8" id="KW-0288">FMN</keyword>
<dbReference type="NCBIfam" id="NF008774">
    <property type="entry name" value="PRK11815.1"/>
    <property type="match status" value="1"/>
</dbReference>
<dbReference type="GO" id="GO:0000049">
    <property type="term" value="F:tRNA binding"/>
    <property type="evidence" value="ECO:0007669"/>
    <property type="project" value="UniProtKB-KW"/>
</dbReference>
<dbReference type="PANTHER" id="PTHR42907">
    <property type="entry name" value="FMN-LINKED OXIDOREDUCTASES SUPERFAMILY PROTEIN"/>
    <property type="match status" value="1"/>
</dbReference>
<dbReference type="GO" id="GO:0017150">
    <property type="term" value="F:tRNA dihydrouridine synthase activity"/>
    <property type="evidence" value="ECO:0007669"/>
    <property type="project" value="InterPro"/>
</dbReference>
<dbReference type="InterPro" id="IPR035587">
    <property type="entry name" value="DUS-like_FMN-bd"/>
</dbReference>
<dbReference type="CDD" id="cd02801">
    <property type="entry name" value="DUS_like_FMN"/>
    <property type="match status" value="1"/>
</dbReference>
<reference evidence="12" key="1">
    <citation type="submission" date="2024-06" db="EMBL/GenBank/DDBJ databases">
        <authorList>
            <person name="Manzano-Marin A."/>
            <person name="Manzano-Marin A."/>
            <person name="Alejandro Manzano Marin A."/>
        </authorList>
    </citation>
    <scope>NUCLEOTIDE SEQUENCE</scope>
    <source>
        <strain evidence="12">Ancorni-2928</strain>
    </source>
</reference>
<feature type="domain" description="DUS-like FMN-binding" evidence="11">
    <location>
        <begin position="15"/>
        <end position="324"/>
    </location>
</feature>
<feature type="binding site" evidence="10">
    <location>
        <position position="136"/>
    </location>
    <ligand>
        <name>FMN</name>
        <dbReference type="ChEBI" id="CHEBI:58210"/>
    </ligand>
</feature>
<dbReference type="Pfam" id="PF01207">
    <property type="entry name" value="Dus"/>
    <property type="match status" value="1"/>
</dbReference>
<dbReference type="InterPro" id="IPR013785">
    <property type="entry name" value="Aldolase_TIM"/>
</dbReference>
<proteinExistence type="inferred from homology"/>
<feature type="active site" description="Proton donor" evidence="9">
    <location>
        <position position="97"/>
    </location>
</feature>
<feature type="binding site" evidence="10">
    <location>
        <position position="67"/>
    </location>
    <ligand>
        <name>FMN</name>
        <dbReference type="ChEBI" id="CHEBI:58210"/>
    </ligand>
</feature>
<dbReference type="RefSeq" id="WP_367680955.1">
    <property type="nucleotide sequence ID" value="NZ_OZ060371.1"/>
</dbReference>
<evidence type="ECO:0000256" key="6">
    <source>
        <dbReference type="ARBA" id="ARBA00022884"/>
    </source>
</evidence>
<name>A0AAT9IH09_9GAMM</name>
<evidence type="ECO:0000256" key="8">
    <source>
        <dbReference type="PIRNR" id="PIRNR006621"/>
    </source>
</evidence>
<dbReference type="InterPro" id="IPR004653">
    <property type="entry name" value="DusA"/>
</dbReference>
<keyword evidence="6" id="KW-0694">RNA-binding</keyword>
<evidence type="ECO:0000256" key="9">
    <source>
        <dbReference type="PIRSR" id="PIRSR006621-1"/>
    </source>
</evidence>
<dbReference type="AlphaFoldDB" id="A0AAT9IH09"/>
<comment type="cofactor">
    <cofactor evidence="8 10">
        <name>FMN</name>
        <dbReference type="ChEBI" id="CHEBI:58210"/>
    </cofactor>
</comment>
<keyword evidence="5" id="KW-0521">NADP</keyword>
<comment type="similarity">
    <text evidence="8">Belongs to the dus family.</text>
</comment>
<keyword evidence="10" id="KW-0547">Nucleotide-binding</keyword>
<keyword evidence="1" id="KW-0820">tRNA-binding</keyword>
<dbReference type="PANTHER" id="PTHR42907:SF1">
    <property type="entry name" value="FMN-LINKED OXIDOREDUCTASES SUPERFAMILY PROTEIN"/>
    <property type="match status" value="1"/>
</dbReference>
<evidence type="ECO:0000256" key="3">
    <source>
        <dbReference type="ARBA" id="ARBA00022643"/>
    </source>
</evidence>
<evidence type="ECO:0000256" key="4">
    <source>
        <dbReference type="ARBA" id="ARBA00022694"/>
    </source>
</evidence>